<dbReference type="EMBL" id="LSMT01000056">
    <property type="protein sequence ID" value="PFX30063.1"/>
    <property type="molecule type" value="Genomic_DNA"/>
</dbReference>
<dbReference type="Proteomes" id="UP000225706">
    <property type="component" value="Unassembled WGS sequence"/>
</dbReference>
<dbReference type="AlphaFoldDB" id="A0A2B4SLW4"/>
<name>A0A2B4SLW4_STYPI</name>
<dbReference type="SUPFAM" id="SSF68906">
    <property type="entry name" value="SAP domain"/>
    <property type="match status" value="1"/>
</dbReference>
<protein>
    <recommendedName>
        <fullName evidence="3">SAP domain-containing protein</fullName>
    </recommendedName>
</protein>
<evidence type="ECO:0000313" key="1">
    <source>
        <dbReference type="EMBL" id="PFX30063.1"/>
    </source>
</evidence>
<organism evidence="1 2">
    <name type="scientific">Stylophora pistillata</name>
    <name type="common">Smooth cauliflower coral</name>
    <dbReference type="NCBI Taxonomy" id="50429"/>
    <lineage>
        <taxon>Eukaryota</taxon>
        <taxon>Metazoa</taxon>
        <taxon>Cnidaria</taxon>
        <taxon>Anthozoa</taxon>
        <taxon>Hexacorallia</taxon>
        <taxon>Scleractinia</taxon>
        <taxon>Astrocoeniina</taxon>
        <taxon>Pocilloporidae</taxon>
        <taxon>Stylophora</taxon>
    </lineage>
</organism>
<dbReference type="InterPro" id="IPR011604">
    <property type="entry name" value="PDDEXK-like_dom_sf"/>
</dbReference>
<reference evidence="2" key="1">
    <citation type="journal article" date="2017" name="bioRxiv">
        <title>Comparative analysis of the genomes of Stylophora pistillata and Acropora digitifera provides evidence for extensive differences between species of corals.</title>
        <authorList>
            <person name="Voolstra C.R."/>
            <person name="Li Y."/>
            <person name="Liew Y.J."/>
            <person name="Baumgarten S."/>
            <person name="Zoccola D."/>
            <person name="Flot J.-F."/>
            <person name="Tambutte S."/>
            <person name="Allemand D."/>
            <person name="Aranda M."/>
        </authorList>
    </citation>
    <scope>NUCLEOTIDE SEQUENCE [LARGE SCALE GENOMIC DNA]</scope>
</reference>
<proteinExistence type="predicted"/>
<dbReference type="GO" id="GO:0006281">
    <property type="term" value="P:DNA repair"/>
    <property type="evidence" value="ECO:0007669"/>
    <property type="project" value="UniProtKB-ARBA"/>
</dbReference>
<dbReference type="SUPFAM" id="SSF52980">
    <property type="entry name" value="Restriction endonuclease-like"/>
    <property type="match status" value="1"/>
</dbReference>
<keyword evidence="2" id="KW-1185">Reference proteome</keyword>
<comment type="caution">
    <text evidence="1">The sequence shown here is derived from an EMBL/GenBank/DDBJ whole genome shotgun (WGS) entry which is preliminary data.</text>
</comment>
<evidence type="ECO:0008006" key="3">
    <source>
        <dbReference type="Google" id="ProtNLM"/>
    </source>
</evidence>
<gene>
    <name evidence="1" type="ORF">AWC38_SpisGene5140</name>
</gene>
<dbReference type="InterPro" id="IPR011335">
    <property type="entry name" value="Restrct_endonuc-II-like"/>
</dbReference>
<sequence length="372" mass="42692">MVHAATKEEASSSEVYSFELIKEQIKEENIKSLDCDVLSKFCAKLQLETSGTKEALIERLSSLQDDALIEKRITLIDKKFKFPTSLPRESVPQATARWKFDVSLFPKIGQGRKAIFHKRSTKKVEIHSSESVIDIDRGDWLTRDVGEISHKVQDKLESTNIDISNHFLKCLTKYKIESGLKKHLEYRNGYHCKIMQEHDYAKHSVYYDETLLMPRYKGAPVYSCGFIKHPQNPRDGASPDGIGEAFSVEVKIRAGNSEMPLEKNSGTHLVQTNFQMACTNGDITFLQSYLLEKDISHFFYVKRNDLLVNVVKDITDHMLQNTTFTDWHYDEHSYLKKLGEQLLGGIATFERLRALRSWINGLATDIKRVSFC</sequence>
<accession>A0A2B4SLW4</accession>
<evidence type="ECO:0000313" key="2">
    <source>
        <dbReference type="Proteomes" id="UP000225706"/>
    </source>
</evidence>
<dbReference type="Gene3D" id="3.90.320.10">
    <property type="match status" value="1"/>
</dbReference>
<dbReference type="InterPro" id="IPR036361">
    <property type="entry name" value="SAP_dom_sf"/>
</dbReference>